<comment type="caution">
    <text evidence="2">The sequence shown here is derived from an EMBL/GenBank/DDBJ whole genome shotgun (WGS) entry which is preliminary data.</text>
</comment>
<accession>W7U1C0</accession>
<feature type="compositionally biased region" description="Basic and acidic residues" evidence="1">
    <location>
        <begin position="24"/>
        <end position="45"/>
    </location>
</feature>
<reference evidence="2 3" key="1">
    <citation type="journal article" date="2014" name="Mol. Plant">
        <title>Chromosome Scale Genome Assembly and Transcriptome Profiling of Nannochloropsis gaditana in Nitrogen Depletion.</title>
        <authorList>
            <person name="Corteggiani Carpinelli E."/>
            <person name="Telatin A."/>
            <person name="Vitulo N."/>
            <person name="Forcato C."/>
            <person name="D'Angelo M."/>
            <person name="Schiavon R."/>
            <person name="Vezzi A."/>
            <person name="Giacometti G.M."/>
            <person name="Morosinotto T."/>
            <person name="Valle G."/>
        </authorList>
    </citation>
    <scope>NUCLEOTIDE SEQUENCE [LARGE SCALE GENOMIC DNA]</scope>
    <source>
        <strain evidence="2 3">B-31</strain>
    </source>
</reference>
<keyword evidence="3" id="KW-1185">Reference proteome</keyword>
<evidence type="ECO:0000313" key="2">
    <source>
        <dbReference type="EMBL" id="EWM26419.1"/>
    </source>
</evidence>
<dbReference type="AlphaFoldDB" id="W7U1C0"/>
<organism evidence="2 3">
    <name type="scientific">Nannochloropsis gaditana</name>
    <dbReference type="NCBI Taxonomy" id="72520"/>
    <lineage>
        <taxon>Eukaryota</taxon>
        <taxon>Sar</taxon>
        <taxon>Stramenopiles</taxon>
        <taxon>Ochrophyta</taxon>
        <taxon>Eustigmatophyceae</taxon>
        <taxon>Eustigmatales</taxon>
        <taxon>Monodopsidaceae</taxon>
        <taxon>Nannochloropsis</taxon>
    </lineage>
</organism>
<evidence type="ECO:0000256" key="1">
    <source>
        <dbReference type="SAM" id="MobiDB-lite"/>
    </source>
</evidence>
<dbReference type="EMBL" id="AZIL01000659">
    <property type="protein sequence ID" value="EWM26419.1"/>
    <property type="molecule type" value="Genomic_DNA"/>
</dbReference>
<feature type="region of interest" description="Disordered" evidence="1">
    <location>
        <begin position="167"/>
        <end position="215"/>
    </location>
</feature>
<dbReference type="Proteomes" id="UP000019335">
    <property type="component" value="Chromosome 9"/>
</dbReference>
<protein>
    <submittedName>
        <fullName evidence="2">Uncharacterized protein</fullName>
    </submittedName>
</protein>
<feature type="non-terminal residue" evidence="2">
    <location>
        <position position="319"/>
    </location>
</feature>
<feature type="compositionally biased region" description="Gly residues" evidence="1">
    <location>
        <begin position="198"/>
        <end position="212"/>
    </location>
</feature>
<gene>
    <name evidence="2" type="ORF">Naga_100668g6</name>
</gene>
<name>W7U1C0_9STRA</name>
<sequence>MPASPLPPSSRRGRVSPAAGSSVRRQEFGVPEERLYGEAWEEGRSEGGGGGGGWEGHSSSHGSDSGGLHGEGQHYQSGWRDDTALPPPLPLSLPPSFSPLPPSASHRTVLSPGILRVNMEERRRNNLPGGMHGSSHSSSSLSSSTGVLERPSALPPFLPHASPFAPLSSSSLTVPAPSLPSEQSWPSLGEGIRREGKGGGGGGGGGGQGGGRTKTSGLAPPCANLLLVVFFSISDKEGDGARRRWRRRRRWREGGQVGVFECCRFPTGTSRVGGTPLPGGWRGGGRRTRREEEEGGGDVLVRYADGVGEVKEVREAGKG</sequence>
<evidence type="ECO:0000313" key="3">
    <source>
        <dbReference type="Proteomes" id="UP000019335"/>
    </source>
</evidence>
<feature type="compositionally biased region" description="Low complexity" evidence="1">
    <location>
        <begin position="134"/>
        <end position="144"/>
    </location>
</feature>
<feature type="compositionally biased region" description="Gly residues" evidence="1">
    <location>
        <begin position="46"/>
        <end position="55"/>
    </location>
</feature>
<proteinExistence type="predicted"/>
<feature type="region of interest" description="Disordered" evidence="1">
    <location>
        <begin position="269"/>
        <end position="296"/>
    </location>
</feature>
<feature type="region of interest" description="Disordered" evidence="1">
    <location>
        <begin position="1"/>
        <end position="154"/>
    </location>
</feature>
<feature type="compositionally biased region" description="Pro residues" evidence="1">
    <location>
        <begin position="85"/>
        <end position="102"/>
    </location>
</feature>